<dbReference type="Pfam" id="PF03311">
    <property type="entry name" value="Cornichon"/>
    <property type="match status" value="1"/>
</dbReference>
<evidence type="ECO:0000256" key="4">
    <source>
        <dbReference type="ARBA" id="ARBA00022989"/>
    </source>
</evidence>
<feature type="transmembrane region" description="Helical" evidence="6">
    <location>
        <begin position="114"/>
        <end position="134"/>
    </location>
</feature>
<comment type="similarity">
    <text evidence="2">Belongs to the cornichon family.</text>
</comment>
<evidence type="ECO:0008006" key="9">
    <source>
        <dbReference type="Google" id="ProtNLM"/>
    </source>
</evidence>
<dbReference type="PROSITE" id="PS01340">
    <property type="entry name" value="CORNICHON"/>
    <property type="match status" value="1"/>
</dbReference>
<feature type="transmembrane region" description="Helical" evidence="6">
    <location>
        <begin position="58"/>
        <end position="84"/>
    </location>
</feature>
<dbReference type="GO" id="GO:0016020">
    <property type="term" value="C:membrane"/>
    <property type="evidence" value="ECO:0007669"/>
    <property type="project" value="UniProtKB-SubCell"/>
</dbReference>
<dbReference type="PANTHER" id="PTHR12290">
    <property type="entry name" value="CORNICHON-RELATED"/>
    <property type="match status" value="1"/>
</dbReference>
<evidence type="ECO:0000256" key="2">
    <source>
        <dbReference type="ARBA" id="ARBA00010095"/>
    </source>
</evidence>
<keyword evidence="3 6" id="KW-0812">Transmembrane</keyword>
<keyword evidence="8" id="KW-1185">Reference proteome</keyword>
<sequence length="137" mass="15740">MSGTGWLYLFAVLAAAGLLFTMVFYIIMFSDLECDYINPIDLCQKLNLFVLPEMGAHAGLTLLFLLTGQWISFLLNAPLVAYHVQKVRQQNHMYDATEIFRTLGTQKKESFIKLGLYLVSFFYYLYRMILALIADSE</sequence>
<dbReference type="AlphaFoldDB" id="A0A9P6B549"/>
<dbReference type="EMBL" id="MU128931">
    <property type="protein sequence ID" value="KAF9517562.1"/>
    <property type="molecule type" value="Genomic_DNA"/>
</dbReference>
<keyword evidence="5 6" id="KW-0472">Membrane</keyword>
<evidence type="ECO:0000313" key="8">
    <source>
        <dbReference type="Proteomes" id="UP000886523"/>
    </source>
</evidence>
<evidence type="ECO:0000256" key="3">
    <source>
        <dbReference type="ARBA" id="ARBA00022692"/>
    </source>
</evidence>
<accession>A0A9P6B549</accession>
<dbReference type="Proteomes" id="UP000886523">
    <property type="component" value="Unassembled WGS sequence"/>
</dbReference>
<evidence type="ECO:0000256" key="6">
    <source>
        <dbReference type="SAM" id="Phobius"/>
    </source>
</evidence>
<dbReference type="InterPro" id="IPR033466">
    <property type="entry name" value="Cornichon_conserved"/>
</dbReference>
<evidence type="ECO:0000313" key="7">
    <source>
        <dbReference type="EMBL" id="KAF9517562.1"/>
    </source>
</evidence>
<comment type="subcellular location">
    <subcellularLocation>
        <location evidence="1">Membrane</location>
        <topology evidence="1">Multi-pass membrane protein</topology>
    </subcellularLocation>
</comment>
<dbReference type="SMART" id="SM01398">
    <property type="entry name" value="Cornichon"/>
    <property type="match status" value="1"/>
</dbReference>
<proteinExistence type="inferred from homology"/>
<dbReference type="InterPro" id="IPR003377">
    <property type="entry name" value="Cornichon"/>
</dbReference>
<comment type="caution">
    <text evidence="7">The sequence shown here is derived from an EMBL/GenBank/DDBJ whole genome shotgun (WGS) entry which is preliminary data.</text>
</comment>
<keyword evidence="4 6" id="KW-1133">Transmembrane helix</keyword>
<gene>
    <name evidence="7" type="ORF">BS47DRAFT_1314277</name>
</gene>
<dbReference type="OrthoDB" id="434393at2759"/>
<dbReference type="GO" id="GO:0016192">
    <property type="term" value="P:vesicle-mediated transport"/>
    <property type="evidence" value="ECO:0007669"/>
    <property type="project" value="InterPro"/>
</dbReference>
<feature type="transmembrane region" description="Helical" evidence="6">
    <location>
        <begin position="7"/>
        <end position="28"/>
    </location>
</feature>
<reference evidence="7" key="1">
    <citation type="journal article" date="2020" name="Nat. Commun.">
        <title>Large-scale genome sequencing of mycorrhizal fungi provides insights into the early evolution of symbiotic traits.</title>
        <authorList>
            <person name="Miyauchi S."/>
            <person name="Kiss E."/>
            <person name="Kuo A."/>
            <person name="Drula E."/>
            <person name="Kohler A."/>
            <person name="Sanchez-Garcia M."/>
            <person name="Morin E."/>
            <person name="Andreopoulos B."/>
            <person name="Barry K.W."/>
            <person name="Bonito G."/>
            <person name="Buee M."/>
            <person name="Carver A."/>
            <person name="Chen C."/>
            <person name="Cichocki N."/>
            <person name="Clum A."/>
            <person name="Culley D."/>
            <person name="Crous P.W."/>
            <person name="Fauchery L."/>
            <person name="Girlanda M."/>
            <person name="Hayes R.D."/>
            <person name="Keri Z."/>
            <person name="LaButti K."/>
            <person name="Lipzen A."/>
            <person name="Lombard V."/>
            <person name="Magnuson J."/>
            <person name="Maillard F."/>
            <person name="Murat C."/>
            <person name="Nolan M."/>
            <person name="Ohm R.A."/>
            <person name="Pangilinan J."/>
            <person name="Pereira M.F."/>
            <person name="Perotto S."/>
            <person name="Peter M."/>
            <person name="Pfister S."/>
            <person name="Riley R."/>
            <person name="Sitrit Y."/>
            <person name="Stielow J.B."/>
            <person name="Szollosi G."/>
            <person name="Zifcakova L."/>
            <person name="Stursova M."/>
            <person name="Spatafora J.W."/>
            <person name="Tedersoo L."/>
            <person name="Vaario L.M."/>
            <person name="Yamada A."/>
            <person name="Yan M."/>
            <person name="Wang P."/>
            <person name="Xu J."/>
            <person name="Bruns T."/>
            <person name="Baldrian P."/>
            <person name="Vilgalys R."/>
            <person name="Dunand C."/>
            <person name="Henrissat B."/>
            <person name="Grigoriev I.V."/>
            <person name="Hibbett D."/>
            <person name="Nagy L.G."/>
            <person name="Martin F.M."/>
        </authorList>
    </citation>
    <scope>NUCLEOTIDE SEQUENCE</scope>
    <source>
        <strain evidence="7">UP504</strain>
    </source>
</reference>
<organism evidence="7 8">
    <name type="scientific">Hydnum rufescens UP504</name>
    <dbReference type="NCBI Taxonomy" id="1448309"/>
    <lineage>
        <taxon>Eukaryota</taxon>
        <taxon>Fungi</taxon>
        <taxon>Dikarya</taxon>
        <taxon>Basidiomycota</taxon>
        <taxon>Agaricomycotina</taxon>
        <taxon>Agaricomycetes</taxon>
        <taxon>Cantharellales</taxon>
        <taxon>Hydnaceae</taxon>
        <taxon>Hydnum</taxon>
    </lineage>
</organism>
<evidence type="ECO:0000256" key="1">
    <source>
        <dbReference type="ARBA" id="ARBA00004141"/>
    </source>
</evidence>
<evidence type="ECO:0000256" key="5">
    <source>
        <dbReference type="ARBA" id="ARBA00023136"/>
    </source>
</evidence>
<protein>
    <recommendedName>
        <fullName evidence="9">Cornichon</fullName>
    </recommendedName>
</protein>
<name>A0A9P6B549_9AGAM</name>